<dbReference type="InterPro" id="IPR019826">
    <property type="entry name" value="Carboxylesterase_B_AS"/>
</dbReference>
<evidence type="ECO:0000313" key="11">
    <source>
        <dbReference type="Proteomes" id="UP000559256"/>
    </source>
</evidence>
<feature type="region of interest" description="Disordered" evidence="8">
    <location>
        <begin position="332"/>
        <end position="402"/>
    </location>
</feature>
<evidence type="ECO:0000256" key="3">
    <source>
        <dbReference type="ARBA" id="ARBA00006536"/>
    </source>
</evidence>
<keyword evidence="11" id="KW-1185">Reference proteome</keyword>
<dbReference type="Proteomes" id="UP000559256">
    <property type="component" value="Unassembled WGS sequence"/>
</dbReference>
<dbReference type="InterPro" id="IPR029058">
    <property type="entry name" value="AB_hydrolase_fold"/>
</dbReference>
<feature type="region of interest" description="Disordered" evidence="8">
    <location>
        <begin position="774"/>
        <end position="803"/>
    </location>
</feature>
<dbReference type="PANTHER" id="PTHR11099:SF0">
    <property type="entry name" value="VACUOLAR PROTEIN SORTING-ASSOCIATED PROTEIN 35"/>
    <property type="match status" value="1"/>
</dbReference>
<comment type="similarity">
    <text evidence="3">Belongs to the VPS35 family.</text>
</comment>
<dbReference type="Pfam" id="PF03635">
    <property type="entry name" value="Vps35"/>
    <property type="match status" value="1"/>
</dbReference>
<dbReference type="PROSITE" id="PS00941">
    <property type="entry name" value="CARBOXYLESTERASE_B_2"/>
    <property type="match status" value="1"/>
</dbReference>
<evidence type="ECO:0000256" key="2">
    <source>
        <dbReference type="ARBA" id="ARBA00005964"/>
    </source>
</evidence>
<keyword evidence="6" id="KW-0653">Protein transport</keyword>
<dbReference type="GO" id="GO:0030906">
    <property type="term" value="C:retromer, cargo-selective complex"/>
    <property type="evidence" value="ECO:0007669"/>
    <property type="project" value="InterPro"/>
</dbReference>
<comment type="caution">
    <text evidence="10">The sequence shown here is derived from an EMBL/GenBank/DDBJ whole genome shotgun (WGS) entry which is preliminary data.</text>
</comment>
<dbReference type="GO" id="GO:0016787">
    <property type="term" value="F:hydrolase activity"/>
    <property type="evidence" value="ECO:0007669"/>
    <property type="project" value="UniProtKB-KW"/>
</dbReference>
<proteinExistence type="inferred from homology"/>
<keyword evidence="7" id="KW-0472">Membrane</keyword>
<feature type="compositionally biased region" description="Basic and acidic residues" evidence="8">
    <location>
        <begin position="392"/>
        <end position="402"/>
    </location>
</feature>
<dbReference type="GO" id="GO:0006886">
    <property type="term" value="P:intracellular protein transport"/>
    <property type="evidence" value="ECO:0007669"/>
    <property type="project" value="TreeGrafter"/>
</dbReference>
<keyword evidence="5" id="KW-0378">Hydrolase</keyword>
<evidence type="ECO:0000313" key="10">
    <source>
        <dbReference type="EMBL" id="KAF5361639.1"/>
    </source>
</evidence>
<evidence type="ECO:0000256" key="6">
    <source>
        <dbReference type="ARBA" id="ARBA00022927"/>
    </source>
</evidence>
<dbReference type="InterPro" id="IPR002018">
    <property type="entry name" value="CarbesteraseB"/>
</dbReference>
<name>A0A8H5GAZ1_9AGAR</name>
<feature type="compositionally biased region" description="Low complexity" evidence="8">
    <location>
        <begin position="382"/>
        <end position="391"/>
    </location>
</feature>
<evidence type="ECO:0000256" key="1">
    <source>
        <dbReference type="ARBA" id="ARBA00004170"/>
    </source>
</evidence>
<dbReference type="GO" id="GO:0005770">
    <property type="term" value="C:late endosome"/>
    <property type="evidence" value="ECO:0007669"/>
    <property type="project" value="TreeGrafter"/>
</dbReference>
<gene>
    <name evidence="10" type="ORF">D9758_007279</name>
</gene>
<dbReference type="GO" id="GO:0042147">
    <property type="term" value="P:retrograde transport, endosome to Golgi"/>
    <property type="evidence" value="ECO:0007669"/>
    <property type="project" value="InterPro"/>
</dbReference>
<dbReference type="Gene3D" id="3.40.50.1820">
    <property type="entry name" value="alpha/beta hydrolase"/>
    <property type="match status" value="1"/>
</dbReference>
<dbReference type="EMBL" id="JAACJM010000039">
    <property type="protein sequence ID" value="KAF5361639.1"/>
    <property type="molecule type" value="Genomic_DNA"/>
</dbReference>
<feature type="compositionally biased region" description="Basic and acidic residues" evidence="8">
    <location>
        <begin position="315"/>
        <end position="325"/>
    </location>
</feature>
<evidence type="ECO:0000256" key="4">
    <source>
        <dbReference type="ARBA" id="ARBA00022448"/>
    </source>
</evidence>
<dbReference type="OrthoDB" id="10258141at2759"/>
<evidence type="ECO:0000256" key="7">
    <source>
        <dbReference type="ARBA" id="ARBA00023136"/>
    </source>
</evidence>
<dbReference type="InterPro" id="IPR019819">
    <property type="entry name" value="Carboxylesterase_B_CS"/>
</dbReference>
<dbReference type="Pfam" id="PF00135">
    <property type="entry name" value="COesterase"/>
    <property type="match status" value="1"/>
</dbReference>
<reference evidence="10 11" key="1">
    <citation type="journal article" date="2020" name="ISME J.">
        <title>Uncovering the hidden diversity of litter-decomposition mechanisms in mushroom-forming fungi.</title>
        <authorList>
            <person name="Floudas D."/>
            <person name="Bentzer J."/>
            <person name="Ahren D."/>
            <person name="Johansson T."/>
            <person name="Persson P."/>
            <person name="Tunlid A."/>
        </authorList>
    </citation>
    <scope>NUCLEOTIDE SEQUENCE [LARGE SCALE GENOMIC DNA]</scope>
    <source>
        <strain evidence="10 11">CBS 291.85</strain>
    </source>
</reference>
<accession>A0A8H5GAZ1</accession>
<dbReference type="PANTHER" id="PTHR11099">
    <property type="entry name" value="VACUOLAR SORTING PROTEIN 35"/>
    <property type="match status" value="1"/>
</dbReference>
<protein>
    <recommendedName>
        <fullName evidence="9">Carboxylesterase type B domain-containing protein</fullName>
    </recommendedName>
</protein>
<dbReference type="InterPro" id="IPR005378">
    <property type="entry name" value="Vps35"/>
</dbReference>
<feature type="compositionally biased region" description="Basic and acidic residues" evidence="8">
    <location>
        <begin position="781"/>
        <end position="795"/>
    </location>
</feature>
<sequence length="1490" mass="165121">MSGPGSEEGKLLSEALNTVKIQVQQMKRNLELDQLMDALKCASLMLSEMRTSSLSPKQYYELYMAVFDALRHLSNYLYDVHTQGRHHLADLYEMVQYAGNIIPRLYLMITVGSVYMSIPEAPVKEIMKDMMEMSRGVLHPIRGLFLRHYLSGQTRDHLPTGNDNGPGGNLEDSSSFVLTNFIEMNKLWVRLQHQGHSRDREKREIERRELRILVGTNLVRLSQLDGVDLDMYQQTILPSILEQVVSCKDVIAQEYLMEVVIQVFTDEFHLHSLGPFLSATAQLHPKVNIKAIVIALIDRLAAYAAREAESEDPEETKRQEEAAARRLAEKVKLQKARVRENGPAAQPATPPEASIWDSPESPKTATSEKAPETPSQAPPEPNGAEPAAAEQPSEKSKEKEGAAVRKFRGVPTNVQLFEVFWKQVVELIKARPDLSIQDITALFVSLTNLSLSCYPDRLEYVDQVLGYAAEKLKEFTDSPDLHAQQTTSNLAALLVAPINSYQSVLTLLAIPNYVPLLSKQLFSTRRSIAHSIISSVLKNETVIEAPEDVDGVLELCHVLIKDQSDSATGGVNGIPPIVRDRRQPPYTLEREEMAEEQGWIARMLLQIARKHFDAGGERMRFTFPALITSAIKLCRRYKNREHLEDDWQSKVSTILKFARQLTSILATQVEAPTIALRLFLLAAQISDECGFEDLTYDLYVQAFSVYEDSISESRGQLQAITLIISTLSGAKVFGVDNYDTLITKAALHGAKLLKKSHQSTAVGLASHLWWQQAPPASDGDAPPKKDTQEKPKEDSSENTVKAYPHQDSKRVLECLQKTIRIANSAIEEIVKVQLYCDTLDHYLYYFDRGTPSVTPKFINSLVDLITSNIDGVTSPDVHPSQRAPPGLIEGVQTPEMITRHFRNTLYYIQRRKNAASEGSSPNDSRWDEVEVVGAMLKMGIVTIGSTTFVGRDIPTRQVEFFGGIPFAEPPVGSLRFKPPVLKDVYDEATLNATQFGLACLQFNKTLEQASEDCLTLNVFRPAGLAPDASLPVVIWQVFKIYGGGFDRVRSFSLCWEIHADGEIPREVQLTGTAAGHQGTPVILVSINYRLGPLGFPQGIEAEEKGALNLAIKDELTALEWVHKHIEEFGGDKDKVTVAGVSAGAIMSAILFLHPDTERLVRGGIFQSGSAATAPTRSAAFRQVTSWDQFVSSVPACADLAGTSGTFDCLVNADPSDILEGANASREAAIEGFPWVPTLDGPDGIFPDYPSKLFALGQYARIPFISATNVDEGTVFVDPTQDYTTDLIRANLHKNFSTPNMDSSEQNQLDMAIETILQLYPDDPSLGSPFGTDDNTFGLSPGFKRISAFQGDAIFLSQRRMWQQTMANDLSSGVQSYGYLFAQGTLATKLVPMFGILHGSDSHYLFNDTLVDISTPGASEAGITFMDYLISFVDSLDPNDGKGVQRPQWSVYAKDGPVVLQIQAQNITEIPDTFRKEQTDFINSLPDIFHH</sequence>
<dbReference type="GO" id="GO:0005829">
    <property type="term" value="C:cytosol"/>
    <property type="evidence" value="ECO:0007669"/>
    <property type="project" value="GOC"/>
</dbReference>
<dbReference type="InterPro" id="IPR042491">
    <property type="entry name" value="Vps35_C"/>
</dbReference>
<organism evidence="10 11">
    <name type="scientific">Tetrapyrgos nigripes</name>
    <dbReference type="NCBI Taxonomy" id="182062"/>
    <lineage>
        <taxon>Eukaryota</taxon>
        <taxon>Fungi</taxon>
        <taxon>Dikarya</taxon>
        <taxon>Basidiomycota</taxon>
        <taxon>Agaricomycotina</taxon>
        <taxon>Agaricomycetes</taxon>
        <taxon>Agaricomycetidae</taxon>
        <taxon>Agaricales</taxon>
        <taxon>Marasmiineae</taxon>
        <taxon>Marasmiaceae</taxon>
        <taxon>Tetrapyrgos</taxon>
    </lineage>
</organism>
<evidence type="ECO:0000256" key="5">
    <source>
        <dbReference type="ARBA" id="ARBA00022801"/>
    </source>
</evidence>
<feature type="region of interest" description="Disordered" evidence="8">
    <location>
        <begin position="306"/>
        <end position="325"/>
    </location>
</feature>
<dbReference type="Gene3D" id="1.25.40.660">
    <property type="entry name" value="Vacuolar protein sorting-associated protein 35, helical subcomplex Vps35-C"/>
    <property type="match status" value="1"/>
</dbReference>
<comment type="subcellular location">
    <subcellularLocation>
        <location evidence="1">Membrane</location>
        <topology evidence="1">Peripheral membrane protein</topology>
    </subcellularLocation>
</comment>
<comment type="similarity">
    <text evidence="2">Belongs to the type-B carboxylesterase/lipase family.</text>
</comment>
<dbReference type="SUPFAM" id="SSF53474">
    <property type="entry name" value="alpha/beta-Hydrolases"/>
    <property type="match status" value="1"/>
</dbReference>
<evidence type="ECO:0000259" key="9">
    <source>
        <dbReference type="Pfam" id="PF00135"/>
    </source>
</evidence>
<evidence type="ECO:0000256" key="8">
    <source>
        <dbReference type="SAM" id="MobiDB-lite"/>
    </source>
</evidence>
<feature type="domain" description="Carboxylesterase type B" evidence="9">
    <location>
        <begin position="947"/>
        <end position="1480"/>
    </location>
</feature>
<dbReference type="PROSITE" id="PS00122">
    <property type="entry name" value="CARBOXYLESTERASE_B_1"/>
    <property type="match status" value="1"/>
</dbReference>
<keyword evidence="4" id="KW-0813">Transport</keyword>